<dbReference type="PROSITE" id="PS00028">
    <property type="entry name" value="ZINC_FINGER_C2H2_1"/>
    <property type="match status" value="11"/>
</dbReference>
<dbReference type="Gene3D" id="3.30.160.60">
    <property type="entry name" value="Classic Zinc Finger"/>
    <property type="match status" value="10"/>
</dbReference>
<dbReference type="SMART" id="SM00355">
    <property type="entry name" value="ZnF_C2H2"/>
    <property type="match status" value="16"/>
</dbReference>
<dbReference type="SUPFAM" id="SSF57667">
    <property type="entry name" value="beta-beta-alpha zinc fingers"/>
    <property type="match status" value="5"/>
</dbReference>
<feature type="domain" description="C2H2-type" evidence="9">
    <location>
        <begin position="647"/>
        <end position="674"/>
    </location>
</feature>
<keyword evidence="3" id="KW-0677">Repeat</keyword>
<dbReference type="PANTHER" id="PTHR24394">
    <property type="entry name" value="ZINC FINGER PROTEIN"/>
    <property type="match status" value="1"/>
</dbReference>
<keyword evidence="2" id="KW-0479">Metal-binding</keyword>
<dbReference type="InterPro" id="IPR036236">
    <property type="entry name" value="Znf_C2H2_sf"/>
</dbReference>
<feature type="domain" description="C2H2-type" evidence="9">
    <location>
        <begin position="704"/>
        <end position="731"/>
    </location>
</feature>
<accession>A0AAV7XGU5</accession>
<feature type="domain" description="C2H2-type" evidence="9">
    <location>
        <begin position="593"/>
        <end position="620"/>
    </location>
</feature>
<sequence length="924" mass="105333">MAETTIQASQCFVCDKDLSQSRDRNALLLSNLTEYSRTGLPTKIGQLMGDGFMVVVTACDEACTRCYDLLNLLDKLEVDLDKVRRLLTCYLRKKYGLLEMVKEEPPDSSDDQDLLYDEEAAQNLEEEVSQVMYGKGGHLDIDFKTSIMEENSRICDIINATMTSKQPPALMHLKTTPTKVWKCKSCGFKSKSSKELRNHEKSHVSVSPKKFLFGCSMCDFKASTKSELSEHSRKHVFPKSFECEVCNKCFMSQVALEDHASTHKIYQCADCGAAFKQFDSLTVHECVSPESILPDQSSVNDQSPVICVIKVEQSDSASNVTDQIQSEENSQSTDFDSLCRDTLREESEFPEVADNLETEASKETHVFSQKSDPSSSDIGIEKQIENPADVDEEMTSVIDLFGGEDQFGIVAEGEEEDMVADEELDEVDEEEDVDEDFLNDGVEDFDQHKVSAKTVNKFFVNGVEVSFADIVGQEGDSVLAVDLESTGLDENNDTKDVEGQIAKQKFFVCSICKYRTEDQIEIQKHLESHNISYSLECEICQMKLKSQRTYDKHMQRHLNLKSPLPVVCVVCKEVTADKFALRKHMLDNHPDVFKCQFCNESFESIRARRKHEATHDAESDKTCDECGKSFRKLSQLNLHKEYAHRELKCQHCEKQFDTIKKLKDHERRHVRDKEGFPCSQCDRVLKTSSGLKLHRAKHTGQYKFCCDVCGRGFMSKAILDEHMGRHTQEKRYTCDVCGKMFVFNSTMRIHRRWHDNPLPYKCKTCGQKFRHTSLLSVHRRRMHTGERPYKCPYCALTFTVSNCLKRHVVLHTGAYPYFCEPCNKGFTTKQKMAMHLAKVHNNKEMLNTKAPPCEYKMVIPNTPVQAPPELEDVKELVSPMEGVEHVGEVQHVIIQGDQQQLETEGNIQLQIITMDPDHGFSVFE</sequence>
<keyword evidence="6" id="KW-0539">Nucleus</keyword>
<dbReference type="Pfam" id="PF12874">
    <property type="entry name" value="zf-met"/>
    <property type="match status" value="2"/>
</dbReference>
<organism evidence="10 11">
    <name type="scientific">Megalurothrips usitatus</name>
    <name type="common">bean blossom thrips</name>
    <dbReference type="NCBI Taxonomy" id="439358"/>
    <lineage>
        <taxon>Eukaryota</taxon>
        <taxon>Metazoa</taxon>
        <taxon>Ecdysozoa</taxon>
        <taxon>Arthropoda</taxon>
        <taxon>Hexapoda</taxon>
        <taxon>Insecta</taxon>
        <taxon>Pterygota</taxon>
        <taxon>Neoptera</taxon>
        <taxon>Paraneoptera</taxon>
        <taxon>Thysanoptera</taxon>
        <taxon>Terebrantia</taxon>
        <taxon>Thripoidea</taxon>
        <taxon>Thripidae</taxon>
        <taxon>Megalurothrips</taxon>
    </lineage>
</organism>
<dbReference type="Pfam" id="PF00096">
    <property type="entry name" value="zf-C2H2"/>
    <property type="match status" value="3"/>
</dbReference>
<keyword evidence="4 7" id="KW-0863">Zinc-finger</keyword>
<dbReference type="AlphaFoldDB" id="A0AAV7XGU5"/>
<dbReference type="PANTHER" id="PTHR24394:SF43">
    <property type="entry name" value="ZINC FINGER AND BTB DOMAIN CONTAINING 39"/>
    <property type="match status" value="1"/>
</dbReference>
<protein>
    <recommendedName>
        <fullName evidence="9">C2H2-type domain-containing protein</fullName>
    </recommendedName>
</protein>
<evidence type="ECO:0000313" key="10">
    <source>
        <dbReference type="EMBL" id="KAJ1525312.1"/>
    </source>
</evidence>
<dbReference type="Pfam" id="PF13912">
    <property type="entry name" value="zf-C2H2_6"/>
    <property type="match status" value="2"/>
</dbReference>
<feature type="domain" description="C2H2-type" evidence="9">
    <location>
        <begin position="760"/>
        <end position="788"/>
    </location>
</feature>
<feature type="domain" description="C2H2-type" evidence="9">
    <location>
        <begin position="181"/>
        <end position="208"/>
    </location>
</feature>
<evidence type="ECO:0000256" key="7">
    <source>
        <dbReference type="PROSITE-ProRule" id="PRU00042"/>
    </source>
</evidence>
<dbReference type="GO" id="GO:0000981">
    <property type="term" value="F:DNA-binding transcription factor activity, RNA polymerase II-specific"/>
    <property type="evidence" value="ECO:0007669"/>
    <property type="project" value="TreeGrafter"/>
</dbReference>
<comment type="caution">
    <text evidence="10">The sequence shown here is derived from an EMBL/GenBank/DDBJ whole genome shotgun (WGS) entry which is preliminary data.</text>
</comment>
<feature type="domain" description="C2H2-type" evidence="9">
    <location>
        <begin position="817"/>
        <end position="845"/>
    </location>
</feature>
<feature type="domain" description="C2H2-type" evidence="9">
    <location>
        <begin position="676"/>
        <end position="703"/>
    </location>
</feature>
<dbReference type="FunFam" id="3.30.160.60:FF:002343">
    <property type="entry name" value="Zinc finger protein 33A"/>
    <property type="match status" value="1"/>
</dbReference>
<dbReference type="PROSITE" id="PS50157">
    <property type="entry name" value="ZINC_FINGER_C2H2_2"/>
    <property type="match status" value="13"/>
</dbReference>
<reference evidence="10" key="1">
    <citation type="submission" date="2022-12" db="EMBL/GenBank/DDBJ databases">
        <title>Chromosome-level genome assembly of the bean flower thrips Megalurothrips usitatus.</title>
        <authorList>
            <person name="Ma L."/>
            <person name="Liu Q."/>
            <person name="Li H."/>
            <person name="Cai W."/>
        </authorList>
    </citation>
    <scope>NUCLEOTIDE SEQUENCE</scope>
    <source>
        <strain evidence="10">Cailab_2022a</strain>
    </source>
</reference>
<evidence type="ECO:0000259" key="9">
    <source>
        <dbReference type="PROSITE" id="PS50157"/>
    </source>
</evidence>
<comment type="subcellular location">
    <subcellularLocation>
        <location evidence="1">Nucleus</location>
    </subcellularLocation>
</comment>
<feature type="region of interest" description="Disordered" evidence="8">
    <location>
        <begin position="359"/>
        <end position="379"/>
    </location>
</feature>
<dbReference type="GO" id="GO:0005634">
    <property type="term" value="C:nucleus"/>
    <property type="evidence" value="ECO:0007669"/>
    <property type="project" value="UniProtKB-SubCell"/>
</dbReference>
<evidence type="ECO:0000256" key="5">
    <source>
        <dbReference type="ARBA" id="ARBA00022833"/>
    </source>
</evidence>
<feature type="domain" description="C2H2-type" evidence="9">
    <location>
        <begin position="213"/>
        <end position="240"/>
    </location>
</feature>
<feature type="domain" description="C2H2-type" evidence="9">
    <location>
        <begin position="789"/>
        <end position="816"/>
    </location>
</feature>
<evidence type="ECO:0000256" key="1">
    <source>
        <dbReference type="ARBA" id="ARBA00004123"/>
    </source>
</evidence>
<evidence type="ECO:0000256" key="2">
    <source>
        <dbReference type="ARBA" id="ARBA00022723"/>
    </source>
</evidence>
<feature type="domain" description="C2H2-type" evidence="9">
    <location>
        <begin position="621"/>
        <end position="649"/>
    </location>
</feature>
<gene>
    <name evidence="10" type="ORF">ONE63_010134</name>
</gene>
<dbReference type="Proteomes" id="UP001075354">
    <property type="component" value="Chromosome 8"/>
</dbReference>
<dbReference type="FunFam" id="3.30.160.60:FF:000671">
    <property type="entry name" value="Zinc finger protein 26"/>
    <property type="match status" value="1"/>
</dbReference>
<feature type="domain" description="C2H2-type" evidence="9">
    <location>
        <begin position="266"/>
        <end position="285"/>
    </location>
</feature>
<name>A0AAV7XGU5_9NEOP</name>
<feature type="domain" description="C2H2-type" evidence="9">
    <location>
        <begin position="732"/>
        <end position="759"/>
    </location>
</feature>
<keyword evidence="11" id="KW-1185">Reference proteome</keyword>
<evidence type="ECO:0000313" key="11">
    <source>
        <dbReference type="Proteomes" id="UP001075354"/>
    </source>
</evidence>
<keyword evidence="5" id="KW-0862">Zinc</keyword>
<evidence type="ECO:0000256" key="6">
    <source>
        <dbReference type="ARBA" id="ARBA00023242"/>
    </source>
</evidence>
<dbReference type="InterPro" id="IPR013087">
    <property type="entry name" value="Znf_C2H2_type"/>
</dbReference>
<feature type="compositionally biased region" description="Polar residues" evidence="8">
    <location>
        <begin position="366"/>
        <end position="377"/>
    </location>
</feature>
<evidence type="ECO:0000256" key="4">
    <source>
        <dbReference type="ARBA" id="ARBA00022771"/>
    </source>
</evidence>
<dbReference type="EMBL" id="JAPTSV010000008">
    <property type="protein sequence ID" value="KAJ1525312.1"/>
    <property type="molecule type" value="Genomic_DNA"/>
</dbReference>
<proteinExistence type="predicted"/>
<dbReference type="GO" id="GO:0008270">
    <property type="term" value="F:zinc ion binding"/>
    <property type="evidence" value="ECO:0007669"/>
    <property type="project" value="UniProtKB-KW"/>
</dbReference>
<evidence type="ECO:0000256" key="8">
    <source>
        <dbReference type="SAM" id="MobiDB-lite"/>
    </source>
</evidence>
<feature type="domain" description="C2H2-type" evidence="9">
    <location>
        <begin position="241"/>
        <end position="263"/>
    </location>
</feature>
<evidence type="ECO:0000256" key="3">
    <source>
        <dbReference type="ARBA" id="ARBA00022737"/>
    </source>
</evidence>